<feature type="chain" id="PRO_5003617294" description="Outer membrane protein beta-barrel domain-containing protein" evidence="2">
    <location>
        <begin position="20"/>
        <end position="927"/>
    </location>
</feature>
<gene>
    <name evidence="4" type="ordered locus">KQS_11115</name>
</gene>
<dbReference type="HOGENOM" id="CLU_012729_0_1_10"/>
<evidence type="ECO:0000256" key="2">
    <source>
        <dbReference type="SAM" id="SignalP"/>
    </source>
</evidence>
<dbReference type="SUPFAM" id="SSF56935">
    <property type="entry name" value="Porins"/>
    <property type="match status" value="1"/>
</dbReference>
<evidence type="ECO:0000256" key="1">
    <source>
        <dbReference type="SAM" id="MobiDB-lite"/>
    </source>
</evidence>
<feature type="signal peptide" evidence="2">
    <location>
        <begin position="1"/>
        <end position="19"/>
    </location>
</feature>
<feature type="region of interest" description="Disordered" evidence="1">
    <location>
        <begin position="349"/>
        <end position="375"/>
    </location>
</feature>
<dbReference type="Pfam" id="PF14905">
    <property type="entry name" value="OMP_b-brl_3"/>
    <property type="match status" value="1"/>
</dbReference>
<reference evidence="4 5" key="1">
    <citation type="journal article" date="2012" name="J. Bacteriol.">
        <title>Complete Genome Sequence of Flavobacterium indicum GPSTA100-9T, Isolated from Warm Spring Water.</title>
        <authorList>
            <person name="Barbier P."/>
            <person name="Houel A."/>
            <person name="Loux V."/>
            <person name="Poulain J."/>
            <person name="Bernardet J.F."/>
            <person name="Touchon M."/>
            <person name="Duchaud E."/>
        </authorList>
    </citation>
    <scope>NUCLEOTIDE SEQUENCE [LARGE SCALE GENOMIC DNA]</scope>
    <source>
        <strain evidence="5">DSM 17447 / CIP 109464 / GPTSA100-9</strain>
    </source>
</reference>
<dbReference type="RefSeq" id="WP_014389263.1">
    <property type="nucleotide sequence ID" value="NC_017025.1"/>
</dbReference>
<feature type="compositionally biased region" description="Polar residues" evidence="1">
    <location>
        <begin position="477"/>
        <end position="489"/>
    </location>
</feature>
<dbReference type="eggNOG" id="COG1629">
    <property type="taxonomic scope" value="Bacteria"/>
</dbReference>
<dbReference type="EMBL" id="HE774682">
    <property type="protein sequence ID" value="CCG54145.1"/>
    <property type="molecule type" value="Genomic_DNA"/>
</dbReference>
<name>H8XPS9_FLAIG</name>
<evidence type="ECO:0000313" key="5">
    <source>
        <dbReference type="Proteomes" id="UP000007599"/>
    </source>
</evidence>
<proteinExistence type="predicted"/>
<organism evidence="4 5">
    <name type="scientific">Flavobacterium indicum (strain DSM 17447 / CIP 109464 / GPTSA100-9)</name>
    <dbReference type="NCBI Taxonomy" id="1094466"/>
    <lineage>
        <taxon>Bacteria</taxon>
        <taxon>Pseudomonadati</taxon>
        <taxon>Bacteroidota</taxon>
        <taxon>Flavobacteriia</taxon>
        <taxon>Flavobacteriales</taxon>
        <taxon>Flavobacteriaceae</taxon>
        <taxon>Flavobacterium</taxon>
    </lineage>
</organism>
<dbReference type="AlphaFoldDB" id="H8XPS9"/>
<evidence type="ECO:0000259" key="3">
    <source>
        <dbReference type="Pfam" id="PF14905"/>
    </source>
</evidence>
<dbReference type="Pfam" id="PF13715">
    <property type="entry name" value="CarbopepD_reg_2"/>
    <property type="match status" value="1"/>
</dbReference>
<protein>
    <recommendedName>
        <fullName evidence="3">Outer membrane protein beta-barrel domain-containing protein</fullName>
    </recommendedName>
</protein>
<dbReference type="OrthoDB" id="1682379at2"/>
<feature type="domain" description="Outer membrane protein beta-barrel" evidence="3">
    <location>
        <begin position="451"/>
        <end position="908"/>
    </location>
</feature>
<dbReference type="KEGG" id="fin:KQS_11115"/>
<evidence type="ECO:0000313" key="4">
    <source>
        <dbReference type="EMBL" id="CCG54145.1"/>
    </source>
</evidence>
<dbReference type="InterPro" id="IPR041700">
    <property type="entry name" value="OMP_b-brl_3"/>
</dbReference>
<dbReference type="Proteomes" id="UP000007599">
    <property type="component" value="Chromosome I"/>
</dbReference>
<keyword evidence="5" id="KW-1185">Reference proteome</keyword>
<dbReference type="STRING" id="1094466.KQS_11115"/>
<reference evidence="5" key="2">
    <citation type="submission" date="2012-03" db="EMBL/GenBank/DDBJ databases">
        <title>Complete genome sequence of Flavobacterium indicum GPTSA100-9T, isolated from warm spring water.</title>
        <authorList>
            <person name="Barbier P."/>
            <person name="Houel A."/>
            <person name="Loux V."/>
            <person name="Poulain J."/>
            <person name="Bernardet J.-F."/>
            <person name="Touchon M."/>
            <person name="Duchaud E."/>
        </authorList>
    </citation>
    <scope>NUCLEOTIDE SEQUENCE [LARGE SCALE GENOMIC DNA]</scope>
    <source>
        <strain evidence="5">DSM 17447 / CIP 109464 / GPTSA100-9</strain>
    </source>
</reference>
<accession>H8XPS9</accession>
<sequence>MSKNFLFALILLSSFFSFSQNQYTFKGKLVSKTTNVPLESATIYLTREKDSAVLEYTISNKKGEFELKVAPQNSATTLKISYIKLETFKKRFETIDSNIDLGSIELAEQDAQIEEVVVNVEAPPIRIKKDTLEFNAASFKLRPDANVESLLKQLPGVEIDADGKITVNGKEVNQILVNGKPFFDKDGKVALQNLPSTMINKVQVTDTKTKKEEKTGTNAASNNASINLTIDEKKNKGFFGKAMGGYGTDKRYESSGIINYFKNKTKVSVLASANNINSVGFSMDEVFDNMGGGRNGSKLWVNNDGSYWYNGQNFGSSNGITESNLIGANYSDEYFKKVDFSSSFFHSGTNNKNSNKTNRTNLLPTGTFTTNSNSDTETDTKYNNFDFTADVKIDSTFSIVFEPKISQNDRKNYSDSKSASYENGTLLNDFTSKNYTESTNKAFQNTTTLTKTFRKKGRSVSLVLDNENNSNEDRSKINSQTNFYQSTDPSDIRDQISKSKTKFDNYIATFEYLEPITDSLNVKLGTQFNHSYNQNVNETYDFDATTNAYSAQNDLLTAAYQSKTNELYTYAGVSMNKSKYNFNIELGTTSINNVNNSDYLGIATRLDKNFMLPKANFYGSYKFSKSKNIWFNYYLNYNVPSATQLLPIENLSNPLNTIIGNADLNINKTHSAYLSYRDYDYATRSGYGFWSGINYNESEVTSISVFDQNRKRNTTYVNVSGTNNAWFGIYWNKSIKKEKMNYRYELRLNNNFSYDKGFVNGDMFTSSTYSIGPNARFTYEWTDKITISPSYNFNKQFVNYNNYTLDKTNFYTHKLNVQITTFWPKKWTFGNDFGYNYNSNLGSGFKKDFYLWNTSLAYSFYKDKFLAKVKVYDLLNQNQSNRRTVSETAITDEENVVLKRYVMFSITYKIHMFDSKEKKEGRRFMMM</sequence>
<keyword evidence="2" id="KW-0732">Signal</keyword>
<dbReference type="PATRIC" id="fig|1094466.5.peg.2180"/>
<feature type="region of interest" description="Disordered" evidence="1">
    <location>
        <begin position="465"/>
        <end position="491"/>
    </location>
</feature>